<organism evidence="1 2">
    <name type="scientific">Armillaria gallica</name>
    <name type="common">Bulbous honey fungus</name>
    <name type="synonym">Armillaria bulbosa</name>
    <dbReference type="NCBI Taxonomy" id="47427"/>
    <lineage>
        <taxon>Eukaryota</taxon>
        <taxon>Fungi</taxon>
        <taxon>Dikarya</taxon>
        <taxon>Basidiomycota</taxon>
        <taxon>Agaricomycotina</taxon>
        <taxon>Agaricomycetes</taxon>
        <taxon>Agaricomycetidae</taxon>
        <taxon>Agaricales</taxon>
        <taxon>Marasmiineae</taxon>
        <taxon>Physalacriaceae</taxon>
        <taxon>Armillaria</taxon>
    </lineage>
</organism>
<dbReference type="Proteomes" id="UP000217790">
    <property type="component" value="Unassembled WGS sequence"/>
</dbReference>
<name>A0A2H3DAJ9_ARMGA</name>
<dbReference type="OrthoDB" id="3197907at2759"/>
<dbReference type="EMBL" id="KZ293676">
    <property type="protein sequence ID" value="PBK87888.1"/>
    <property type="molecule type" value="Genomic_DNA"/>
</dbReference>
<dbReference type="OMA" id="VGENWAS"/>
<dbReference type="AlphaFoldDB" id="A0A2H3DAJ9"/>
<sequence length="59" mass="6420">GMPMTHFNVGKQRLTVMEESMLAQLILESASQGFPLACNEIKQSANAILQTRIGADETV</sequence>
<dbReference type="InParanoid" id="A0A2H3DAJ9"/>
<evidence type="ECO:0000313" key="2">
    <source>
        <dbReference type="Proteomes" id="UP000217790"/>
    </source>
</evidence>
<evidence type="ECO:0008006" key="3">
    <source>
        <dbReference type="Google" id="ProtNLM"/>
    </source>
</evidence>
<protein>
    <recommendedName>
        <fullName evidence="3">HTH CENPB-type domain-containing protein</fullName>
    </recommendedName>
</protein>
<evidence type="ECO:0000313" key="1">
    <source>
        <dbReference type="EMBL" id="PBK87888.1"/>
    </source>
</evidence>
<feature type="non-terminal residue" evidence="1">
    <location>
        <position position="1"/>
    </location>
</feature>
<proteinExistence type="predicted"/>
<gene>
    <name evidence="1" type="ORF">ARMGADRAFT_938232</name>
</gene>
<accession>A0A2H3DAJ9</accession>
<keyword evidence="2" id="KW-1185">Reference proteome</keyword>
<reference evidence="2" key="1">
    <citation type="journal article" date="2017" name="Nat. Ecol. Evol.">
        <title>Genome expansion and lineage-specific genetic innovations in the forest pathogenic fungi Armillaria.</title>
        <authorList>
            <person name="Sipos G."/>
            <person name="Prasanna A.N."/>
            <person name="Walter M.C."/>
            <person name="O'Connor E."/>
            <person name="Balint B."/>
            <person name="Krizsan K."/>
            <person name="Kiss B."/>
            <person name="Hess J."/>
            <person name="Varga T."/>
            <person name="Slot J."/>
            <person name="Riley R."/>
            <person name="Boka B."/>
            <person name="Rigling D."/>
            <person name="Barry K."/>
            <person name="Lee J."/>
            <person name="Mihaltcheva S."/>
            <person name="LaButti K."/>
            <person name="Lipzen A."/>
            <person name="Waldron R."/>
            <person name="Moloney N.M."/>
            <person name="Sperisen C."/>
            <person name="Kredics L."/>
            <person name="Vagvoelgyi C."/>
            <person name="Patrignani A."/>
            <person name="Fitzpatrick D."/>
            <person name="Nagy I."/>
            <person name="Doyle S."/>
            <person name="Anderson J.B."/>
            <person name="Grigoriev I.V."/>
            <person name="Gueldener U."/>
            <person name="Muensterkoetter M."/>
            <person name="Nagy L.G."/>
        </authorList>
    </citation>
    <scope>NUCLEOTIDE SEQUENCE [LARGE SCALE GENOMIC DNA]</scope>
    <source>
        <strain evidence="2">Ar21-2</strain>
    </source>
</reference>